<protein>
    <submittedName>
        <fullName evidence="4">Serine/threonine-protein kinase HipA</fullName>
    </submittedName>
</protein>
<proteinExistence type="predicted"/>
<dbReference type="InterPro" id="IPR012893">
    <property type="entry name" value="HipA-like_C"/>
</dbReference>
<accession>A0A7Z8Y537</accession>
<keyword evidence="5" id="KW-1185">Reference proteome</keyword>
<evidence type="ECO:0000313" key="4">
    <source>
        <dbReference type="EMBL" id="VDC50875.1"/>
    </source>
</evidence>
<organism evidence="4 5">
    <name type="scientific">Brevundimonas mediterranea</name>
    <dbReference type="NCBI Taxonomy" id="74329"/>
    <lineage>
        <taxon>Bacteria</taxon>
        <taxon>Pseudomonadati</taxon>
        <taxon>Pseudomonadota</taxon>
        <taxon>Alphaproteobacteria</taxon>
        <taxon>Caulobacterales</taxon>
        <taxon>Caulobacteraceae</taxon>
        <taxon>Brevundimonas</taxon>
    </lineage>
</organism>
<dbReference type="Gene3D" id="1.10.1070.20">
    <property type="match status" value="1"/>
</dbReference>
<dbReference type="GO" id="GO:0016301">
    <property type="term" value="F:kinase activity"/>
    <property type="evidence" value="ECO:0007669"/>
    <property type="project" value="UniProtKB-KW"/>
</dbReference>
<keyword evidence="2 4" id="KW-0418">Kinase</keyword>
<reference evidence="4 5" key="1">
    <citation type="submission" date="2018-11" db="EMBL/GenBank/DDBJ databases">
        <authorList>
            <person name="Peiro R."/>
            <person name="Begona"/>
            <person name="Cbmso G."/>
            <person name="Lopez M."/>
            <person name="Gonzalez S."/>
            <person name="Sacristan E."/>
            <person name="Castillo E."/>
        </authorList>
    </citation>
    <scope>NUCLEOTIDE SEQUENCE [LARGE SCALE GENOMIC DNA]</scope>
    <source>
        <strain evidence="4">Brev_genome</strain>
    </source>
</reference>
<evidence type="ECO:0000256" key="2">
    <source>
        <dbReference type="ARBA" id="ARBA00022777"/>
    </source>
</evidence>
<dbReference type="Proteomes" id="UP000289220">
    <property type="component" value="Unassembled WGS sequence"/>
</dbReference>
<dbReference type="Pfam" id="PF07804">
    <property type="entry name" value="HipA_C"/>
    <property type="match status" value="1"/>
</dbReference>
<evidence type="ECO:0000313" key="5">
    <source>
        <dbReference type="Proteomes" id="UP000289220"/>
    </source>
</evidence>
<comment type="caution">
    <text evidence="4">The sequence shown here is derived from an EMBL/GenBank/DDBJ whole genome shotgun (WGS) entry which is preliminary data.</text>
</comment>
<dbReference type="AlphaFoldDB" id="A0A7Z8Y537"/>
<evidence type="ECO:0000256" key="1">
    <source>
        <dbReference type="ARBA" id="ARBA00022679"/>
    </source>
</evidence>
<keyword evidence="1" id="KW-0808">Transferase</keyword>
<feature type="domain" description="HipA-like C-terminal" evidence="3">
    <location>
        <begin position="16"/>
        <end position="68"/>
    </location>
</feature>
<sequence length="88" mass="9506">MKIGGIGARAVSVALSAIGGTDVHAKNYAFLIAEEGQVRLAPLYDISSALPYDGLQYQRLKLAMKLGGEYYLRDIGPVRSPGWRPNAK</sequence>
<gene>
    <name evidence="4" type="primary">hipA_1</name>
    <name evidence="4" type="ORF">BREV_BREV_00352</name>
</gene>
<evidence type="ECO:0000259" key="3">
    <source>
        <dbReference type="Pfam" id="PF07804"/>
    </source>
</evidence>
<dbReference type="EMBL" id="UXHF01000004">
    <property type="protein sequence ID" value="VDC50875.1"/>
    <property type="molecule type" value="Genomic_DNA"/>
</dbReference>
<name>A0A7Z8Y537_9CAUL</name>